<keyword evidence="1 3" id="KW-0813">Transport</keyword>
<comment type="similarity">
    <text evidence="3">Belongs to the bacterial solute-binding protein 9 family.</text>
</comment>
<accession>A0A0A3HQY8</accession>
<dbReference type="GO" id="GO:0030001">
    <property type="term" value="P:metal ion transport"/>
    <property type="evidence" value="ECO:0007669"/>
    <property type="project" value="InterPro"/>
</dbReference>
<feature type="region of interest" description="Disordered" evidence="4">
    <location>
        <begin position="130"/>
        <end position="167"/>
    </location>
</feature>
<dbReference type="InterPro" id="IPR006127">
    <property type="entry name" value="ZnuA-like"/>
</dbReference>
<dbReference type="AlphaFoldDB" id="A0A0A3HQY8"/>
<dbReference type="PROSITE" id="PS51257">
    <property type="entry name" value="PROKAR_LIPOPROTEIN"/>
    <property type="match status" value="1"/>
</dbReference>
<dbReference type="InterPro" id="IPR006128">
    <property type="entry name" value="Lipoprotein_PsaA-like"/>
</dbReference>
<evidence type="ECO:0000256" key="1">
    <source>
        <dbReference type="ARBA" id="ARBA00022448"/>
    </source>
</evidence>
<evidence type="ECO:0000256" key="5">
    <source>
        <dbReference type="SAM" id="SignalP"/>
    </source>
</evidence>
<evidence type="ECO:0000256" key="4">
    <source>
        <dbReference type="SAM" id="MobiDB-lite"/>
    </source>
</evidence>
<dbReference type="eggNOG" id="COG0803">
    <property type="taxonomic scope" value="Bacteria"/>
</dbReference>
<dbReference type="GO" id="GO:0007155">
    <property type="term" value="P:cell adhesion"/>
    <property type="evidence" value="ECO:0007669"/>
    <property type="project" value="InterPro"/>
</dbReference>
<dbReference type="PRINTS" id="PR00690">
    <property type="entry name" value="ADHESNFAMILY"/>
</dbReference>
<feature type="compositionally biased region" description="Polar residues" evidence="4">
    <location>
        <begin position="130"/>
        <end position="141"/>
    </location>
</feature>
<evidence type="ECO:0000313" key="7">
    <source>
        <dbReference type="Proteomes" id="UP000030416"/>
    </source>
</evidence>
<dbReference type="Gene3D" id="3.40.50.1980">
    <property type="entry name" value="Nitrogenase molybdenum iron protein domain"/>
    <property type="match status" value="2"/>
</dbReference>
<protein>
    <submittedName>
        <fullName evidence="6">Adhesin</fullName>
    </submittedName>
</protein>
<feature type="signal peptide" evidence="5">
    <location>
        <begin position="1"/>
        <end position="20"/>
    </location>
</feature>
<dbReference type="Proteomes" id="UP000030416">
    <property type="component" value="Unassembled WGS sequence"/>
</dbReference>
<gene>
    <name evidence="6" type="ORF">CD29_18315</name>
</gene>
<dbReference type="OrthoDB" id="9810636at2"/>
<evidence type="ECO:0000256" key="2">
    <source>
        <dbReference type="ARBA" id="ARBA00022729"/>
    </source>
</evidence>
<proteinExistence type="inferred from homology"/>
<dbReference type="STRING" id="1384049.CD29_18315"/>
<evidence type="ECO:0000256" key="3">
    <source>
        <dbReference type="RuleBase" id="RU003512"/>
    </source>
</evidence>
<reference evidence="6 7" key="1">
    <citation type="submission" date="2014-02" db="EMBL/GenBank/DDBJ databases">
        <title>Draft genome sequence of Lysinibacillus manganicus DSM 26584T.</title>
        <authorList>
            <person name="Zhang F."/>
            <person name="Wang G."/>
            <person name="Zhang L."/>
        </authorList>
    </citation>
    <scope>NUCLEOTIDE SEQUENCE [LARGE SCALE GENOMIC DNA]</scope>
    <source>
        <strain evidence="6 7">DSM 26584</strain>
    </source>
</reference>
<dbReference type="PANTHER" id="PTHR42953:SF8">
    <property type="entry name" value="ZINT DOMAIN-CONTAINING PROTEIN"/>
    <property type="match status" value="1"/>
</dbReference>
<dbReference type="InterPro" id="IPR050492">
    <property type="entry name" value="Bact_metal-bind_prot9"/>
</dbReference>
<name>A0A0A3HQY8_9BACL</name>
<dbReference type="EMBL" id="JPVN01000033">
    <property type="protein sequence ID" value="KGR75021.1"/>
    <property type="molecule type" value="Genomic_DNA"/>
</dbReference>
<keyword evidence="7" id="KW-1185">Reference proteome</keyword>
<dbReference type="PRINTS" id="PR00691">
    <property type="entry name" value="ADHESINB"/>
</dbReference>
<organism evidence="6 7">
    <name type="scientific">Ureibacillus manganicus DSM 26584</name>
    <dbReference type="NCBI Taxonomy" id="1384049"/>
    <lineage>
        <taxon>Bacteria</taxon>
        <taxon>Bacillati</taxon>
        <taxon>Bacillota</taxon>
        <taxon>Bacilli</taxon>
        <taxon>Bacillales</taxon>
        <taxon>Caryophanaceae</taxon>
        <taxon>Ureibacillus</taxon>
    </lineage>
</organism>
<dbReference type="InterPro" id="IPR006129">
    <property type="entry name" value="AdhesinB"/>
</dbReference>
<dbReference type="SUPFAM" id="SSF53807">
    <property type="entry name" value="Helical backbone' metal receptor"/>
    <property type="match status" value="1"/>
</dbReference>
<dbReference type="GO" id="GO:0046872">
    <property type="term" value="F:metal ion binding"/>
    <property type="evidence" value="ECO:0007669"/>
    <property type="project" value="InterPro"/>
</dbReference>
<dbReference type="Pfam" id="PF01297">
    <property type="entry name" value="ZnuA"/>
    <property type="match status" value="1"/>
</dbReference>
<dbReference type="PANTHER" id="PTHR42953">
    <property type="entry name" value="HIGH-AFFINITY ZINC UPTAKE SYSTEM PROTEIN ZNUA-RELATED"/>
    <property type="match status" value="1"/>
</dbReference>
<sequence length="347" mass="38838">MKKLRNYIFTLLILCFVLLAACSNETARNEQGNESSEEETKLQVYTTVYPLSYFTQRIGGEFVKVSSVYPPGANEHSFEPTQQDMIKLAESDLIFYIGFGLEGFIENAQETLKNEKVEFVATTANIPNEKLNISTGDSQVAHSEEDEGTQVEEAHNDEEVTSESEDVHTEHNEIDAHVWLSTSLSADLALAIKSALTEKMPEQADKFEANYQKLVNELETLDIQFKDMVAQANTRTFFVSHAAFGYIAGEYGLQQVPIAGLNSQNEPSQKELLEVVALAEDLKIEYVLFEQNVSSKLAEIIQSEIGAESLTLHNLSVLTKEDIANNETYFTLMKQNIETLRKALGNQ</sequence>
<evidence type="ECO:0000313" key="6">
    <source>
        <dbReference type="EMBL" id="KGR75021.1"/>
    </source>
</evidence>
<comment type="caution">
    <text evidence="6">The sequence shown here is derived from an EMBL/GenBank/DDBJ whole genome shotgun (WGS) entry which is preliminary data.</text>
</comment>
<feature type="chain" id="PRO_5039022859" evidence="5">
    <location>
        <begin position="21"/>
        <end position="347"/>
    </location>
</feature>
<keyword evidence="2 5" id="KW-0732">Signal</keyword>
<dbReference type="RefSeq" id="WP_036189842.1">
    <property type="nucleotide sequence ID" value="NZ_AVDA01000033.1"/>
</dbReference>